<dbReference type="Proteomes" id="UP000265520">
    <property type="component" value="Unassembled WGS sequence"/>
</dbReference>
<feature type="region of interest" description="Disordered" evidence="2">
    <location>
        <begin position="129"/>
        <end position="197"/>
    </location>
</feature>
<comment type="caution">
    <text evidence="3">The sequence shown here is derived from an EMBL/GenBank/DDBJ whole genome shotgun (WGS) entry which is preliminary data.</text>
</comment>
<keyword evidence="1" id="KW-0175">Coiled coil</keyword>
<dbReference type="AlphaFoldDB" id="A0A392PGR2"/>
<reference evidence="3 4" key="1">
    <citation type="journal article" date="2018" name="Front. Plant Sci.">
        <title>Red Clover (Trifolium pratense) and Zigzag Clover (T. medium) - A Picture of Genomic Similarities and Differences.</title>
        <authorList>
            <person name="Dluhosova J."/>
            <person name="Istvanek J."/>
            <person name="Nedelnik J."/>
            <person name="Repkova J."/>
        </authorList>
    </citation>
    <scope>NUCLEOTIDE SEQUENCE [LARGE SCALE GENOMIC DNA]</scope>
    <source>
        <strain evidence="4">cv. 10/8</strain>
        <tissue evidence="3">Leaf</tissue>
    </source>
</reference>
<evidence type="ECO:0000256" key="1">
    <source>
        <dbReference type="SAM" id="Coils"/>
    </source>
</evidence>
<proteinExistence type="predicted"/>
<organism evidence="3 4">
    <name type="scientific">Trifolium medium</name>
    <dbReference type="NCBI Taxonomy" id="97028"/>
    <lineage>
        <taxon>Eukaryota</taxon>
        <taxon>Viridiplantae</taxon>
        <taxon>Streptophyta</taxon>
        <taxon>Embryophyta</taxon>
        <taxon>Tracheophyta</taxon>
        <taxon>Spermatophyta</taxon>
        <taxon>Magnoliopsida</taxon>
        <taxon>eudicotyledons</taxon>
        <taxon>Gunneridae</taxon>
        <taxon>Pentapetalae</taxon>
        <taxon>rosids</taxon>
        <taxon>fabids</taxon>
        <taxon>Fabales</taxon>
        <taxon>Fabaceae</taxon>
        <taxon>Papilionoideae</taxon>
        <taxon>50 kb inversion clade</taxon>
        <taxon>NPAAA clade</taxon>
        <taxon>Hologalegina</taxon>
        <taxon>IRL clade</taxon>
        <taxon>Trifolieae</taxon>
        <taxon>Trifolium</taxon>
    </lineage>
</organism>
<feature type="compositionally biased region" description="Low complexity" evidence="2">
    <location>
        <begin position="18"/>
        <end position="41"/>
    </location>
</feature>
<sequence>RMQLARQQQKLLTLEAQSLASHSSLTPPPSAATLSTTPSSAQPSEKRRTRSSFLAGTCFTPETKKKGAELAVRTLQRTVKALEAEIERMKKDHSLQLKQKDDVIRQLTQKCGKQALANGEVGKRVVTGAASLQEKEPKNGELKSHHRLRSPAPTAKKRSFWDITTNNSPSVTTLNGRKTRSHVLSEHTAPPPSMLLQ</sequence>
<accession>A0A392PGR2</accession>
<feature type="non-terminal residue" evidence="3">
    <location>
        <position position="197"/>
    </location>
</feature>
<protein>
    <submittedName>
        <fullName evidence="3">Kinesin-like protein KIF19-like</fullName>
    </submittedName>
</protein>
<keyword evidence="4" id="KW-1185">Reference proteome</keyword>
<feature type="compositionally biased region" description="Polar residues" evidence="2">
    <location>
        <begin position="162"/>
        <end position="176"/>
    </location>
</feature>
<feature type="region of interest" description="Disordered" evidence="2">
    <location>
        <begin position="15"/>
        <end position="53"/>
    </location>
</feature>
<evidence type="ECO:0000313" key="4">
    <source>
        <dbReference type="Proteomes" id="UP000265520"/>
    </source>
</evidence>
<dbReference type="EMBL" id="LXQA010074957">
    <property type="protein sequence ID" value="MCI10075.1"/>
    <property type="molecule type" value="Genomic_DNA"/>
</dbReference>
<evidence type="ECO:0000313" key="3">
    <source>
        <dbReference type="EMBL" id="MCI10075.1"/>
    </source>
</evidence>
<feature type="compositionally biased region" description="Basic and acidic residues" evidence="2">
    <location>
        <begin position="133"/>
        <end position="143"/>
    </location>
</feature>
<evidence type="ECO:0000256" key="2">
    <source>
        <dbReference type="SAM" id="MobiDB-lite"/>
    </source>
</evidence>
<feature type="non-terminal residue" evidence="3">
    <location>
        <position position="1"/>
    </location>
</feature>
<feature type="coiled-coil region" evidence="1">
    <location>
        <begin position="65"/>
        <end position="99"/>
    </location>
</feature>
<name>A0A392PGR2_9FABA</name>